<organism evidence="2 3">
    <name type="scientific">Cryptotermes secundus</name>
    <dbReference type="NCBI Taxonomy" id="105785"/>
    <lineage>
        <taxon>Eukaryota</taxon>
        <taxon>Metazoa</taxon>
        <taxon>Ecdysozoa</taxon>
        <taxon>Arthropoda</taxon>
        <taxon>Hexapoda</taxon>
        <taxon>Insecta</taxon>
        <taxon>Pterygota</taxon>
        <taxon>Neoptera</taxon>
        <taxon>Polyneoptera</taxon>
        <taxon>Dictyoptera</taxon>
        <taxon>Blattodea</taxon>
        <taxon>Blattoidea</taxon>
        <taxon>Termitoidae</taxon>
        <taxon>Kalotermitidae</taxon>
        <taxon>Cryptotermitinae</taxon>
        <taxon>Cryptotermes</taxon>
    </lineage>
</organism>
<comment type="caution">
    <text evidence="2">The sequence shown here is derived from an EMBL/GenBank/DDBJ whole genome shotgun (WGS) entry which is preliminary data.</text>
</comment>
<reference evidence="2 3" key="1">
    <citation type="submission" date="2017-12" db="EMBL/GenBank/DDBJ databases">
        <title>Hemimetabolous genomes reveal molecular basis of termite eusociality.</title>
        <authorList>
            <person name="Harrison M.C."/>
            <person name="Jongepier E."/>
            <person name="Robertson H.M."/>
            <person name="Arning N."/>
            <person name="Bitard-Feildel T."/>
            <person name="Chao H."/>
            <person name="Childers C.P."/>
            <person name="Dinh H."/>
            <person name="Doddapaneni H."/>
            <person name="Dugan S."/>
            <person name="Gowin J."/>
            <person name="Greiner C."/>
            <person name="Han Y."/>
            <person name="Hu H."/>
            <person name="Hughes D.S.T."/>
            <person name="Huylmans A.-K."/>
            <person name="Kemena C."/>
            <person name="Kremer L.P.M."/>
            <person name="Lee S.L."/>
            <person name="Lopez-Ezquerra A."/>
            <person name="Mallet L."/>
            <person name="Monroy-Kuhn J.M."/>
            <person name="Moser A."/>
            <person name="Murali S.C."/>
            <person name="Muzny D.M."/>
            <person name="Otani S."/>
            <person name="Piulachs M.-D."/>
            <person name="Poelchau M."/>
            <person name="Qu J."/>
            <person name="Schaub F."/>
            <person name="Wada-Katsumata A."/>
            <person name="Worley K.C."/>
            <person name="Xie Q."/>
            <person name="Ylla G."/>
            <person name="Poulsen M."/>
            <person name="Gibbs R.A."/>
            <person name="Schal C."/>
            <person name="Richards S."/>
            <person name="Belles X."/>
            <person name="Korb J."/>
            <person name="Bornberg-Bauer E."/>
        </authorList>
    </citation>
    <scope>NUCLEOTIDE SEQUENCE [LARGE SCALE GENOMIC DNA]</scope>
    <source>
        <tissue evidence="2">Whole body</tissue>
    </source>
</reference>
<gene>
    <name evidence="2" type="ORF">B7P43_G17273</name>
</gene>
<dbReference type="Proteomes" id="UP000235965">
    <property type="component" value="Unassembled WGS sequence"/>
</dbReference>
<dbReference type="InParanoid" id="A0A2J7R089"/>
<dbReference type="SUPFAM" id="SSF56219">
    <property type="entry name" value="DNase I-like"/>
    <property type="match status" value="1"/>
</dbReference>
<evidence type="ECO:0000313" key="2">
    <source>
        <dbReference type="EMBL" id="PNF34252.1"/>
    </source>
</evidence>
<evidence type="ECO:0000259" key="1">
    <source>
        <dbReference type="Pfam" id="PF03372"/>
    </source>
</evidence>
<sequence length="210" mass="23843">MICTILKNKDKIKETDASKGVTRIFTQRLRILDDVERLLLIWINEKQLQGDSINVNIICEKKNEVSVLGVSEVRWKGQGEIRSGDYTVYYSRGEGAGTGVAIVVHKSVVRSVVKKIDCNDRIIALKSKAEPADILIMRVYMPTSEYEDEVEKVYDTIEEILQEDGRRDTNSIILGDWNSIVGDEPYQNIVGSHGLGRRNHRGQMLIDFCE</sequence>
<dbReference type="InterPro" id="IPR005135">
    <property type="entry name" value="Endo/exonuclease/phosphatase"/>
</dbReference>
<protein>
    <recommendedName>
        <fullName evidence="1">Endonuclease/exonuclease/phosphatase domain-containing protein</fullName>
    </recommendedName>
</protein>
<dbReference type="Pfam" id="PF03372">
    <property type="entry name" value="Exo_endo_phos"/>
    <property type="match status" value="1"/>
</dbReference>
<dbReference type="GO" id="GO:0003824">
    <property type="term" value="F:catalytic activity"/>
    <property type="evidence" value="ECO:0007669"/>
    <property type="project" value="InterPro"/>
</dbReference>
<dbReference type="EMBL" id="NEVH01008279">
    <property type="protein sequence ID" value="PNF34252.1"/>
    <property type="molecule type" value="Genomic_DNA"/>
</dbReference>
<feature type="domain" description="Endonuclease/exonuclease/phosphatase" evidence="1">
    <location>
        <begin position="66"/>
        <end position="191"/>
    </location>
</feature>
<dbReference type="AlphaFoldDB" id="A0A2J7R089"/>
<keyword evidence="3" id="KW-1185">Reference proteome</keyword>
<proteinExistence type="predicted"/>
<name>A0A2J7R089_9NEOP</name>
<evidence type="ECO:0000313" key="3">
    <source>
        <dbReference type="Proteomes" id="UP000235965"/>
    </source>
</evidence>
<dbReference type="InterPro" id="IPR036691">
    <property type="entry name" value="Endo/exonu/phosph_ase_sf"/>
</dbReference>
<dbReference type="Gene3D" id="3.60.10.10">
    <property type="entry name" value="Endonuclease/exonuclease/phosphatase"/>
    <property type="match status" value="1"/>
</dbReference>
<accession>A0A2J7R089</accession>